<reference evidence="3" key="2">
    <citation type="submission" date="2025-09" db="UniProtKB">
        <authorList>
            <consortium name="Ensembl"/>
        </authorList>
    </citation>
    <scope>IDENTIFICATION</scope>
</reference>
<dbReference type="InterPro" id="IPR000048">
    <property type="entry name" value="IQ_motif_EF-hand-BS"/>
</dbReference>
<dbReference type="AlphaFoldDB" id="A0A3Q4HGC2"/>
<feature type="region of interest" description="Disordered" evidence="1">
    <location>
        <begin position="1"/>
        <end position="25"/>
    </location>
</feature>
<evidence type="ECO:0000313" key="3">
    <source>
        <dbReference type="Ensembl" id="ENSNBRP00000021046.1"/>
    </source>
</evidence>
<keyword evidence="2" id="KW-1133">Transmembrane helix</keyword>
<dbReference type="Pfam" id="PF00612">
    <property type="entry name" value="IQ"/>
    <property type="match status" value="1"/>
</dbReference>
<dbReference type="STRING" id="32507.ENSNBRP00000021046"/>
<organism evidence="3 4">
    <name type="scientific">Neolamprologus brichardi</name>
    <name type="common">Fairy cichlid</name>
    <name type="synonym">Lamprologus brichardi</name>
    <dbReference type="NCBI Taxonomy" id="32507"/>
    <lineage>
        <taxon>Eukaryota</taxon>
        <taxon>Metazoa</taxon>
        <taxon>Chordata</taxon>
        <taxon>Craniata</taxon>
        <taxon>Vertebrata</taxon>
        <taxon>Euteleostomi</taxon>
        <taxon>Actinopterygii</taxon>
        <taxon>Neopterygii</taxon>
        <taxon>Teleostei</taxon>
        <taxon>Neoteleostei</taxon>
        <taxon>Acanthomorphata</taxon>
        <taxon>Ovalentaria</taxon>
        <taxon>Cichlomorphae</taxon>
        <taxon>Cichliformes</taxon>
        <taxon>Cichlidae</taxon>
        <taxon>African cichlids</taxon>
        <taxon>Pseudocrenilabrinae</taxon>
        <taxon>Lamprologini</taxon>
        <taxon>Neolamprologus</taxon>
    </lineage>
</organism>
<keyword evidence="4" id="KW-1185">Reference proteome</keyword>
<feature type="transmembrane region" description="Helical" evidence="2">
    <location>
        <begin position="68"/>
        <end position="87"/>
    </location>
</feature>
<proteinExistence type="predicted"/>
<keyword evidence="2" id="KW-0812">Transmembrane</keyword>
<name>A0A3Q4HGC2_NEOBR</name>
<dbReference type="Proteomes" id="UP000261580">
    <property type="component" value="Unassembled WGS sequence"/>
</dbReference>
<dbReference type="Ensembl" id="ENSNBRT00000021616.1">
    <property type="protein sequence ID" value="ENSNBRP00000021046.1"/>
    <property type="gene ID" value="ENSNBRG00000016148.1"/>
</dbReference>
<reference evidence="3" key="1">
    <citation type="submission" date="2025-08" db="UniProtKB">
        <authorList>
            <consortium name="Ensembl"/>
        </authorList>
    </citation>
    <scope>IDENTIFICATION</scope>
</reference>
<dbReference type="Bgee" id="ENSNBRG00000016148">
    <property type="expression patterns" value="Expressed in skeletal muscle tissue and 3 other cell types or tissues"/>
</dbReference>
<evidence type="ECO:0000256" key="1">
    <source>
        <dbReference type="SAM" id="MobiDB-lite"/>
    </source>
</evidence>
<dbReference type="Gene3D" id="1.20.5.190">
    <property type="match status" value="1"/>
</dbReference>
<feature type="compositionally biased region" description="Basic residues" evidence="1">
    <location>
        <begin position="1"/>
        <end position="10"/>
    </location>
</feature>
<keyword evidence="2" id="KW-0472">Membrane</keyword>
<dbReference type="CDD" id="cd23767">
    <property type="entry name" value="IQCD"/>
    <property type="match status" value="1"/>
</dbReference>
<dbReference type="SMART" id="SM00015">
    <property type="entry name" value="IQ"/>
    <property type="match status" value="1"/>
</dbReference>
<dbReference type="PROSITE" id="PS50096">
    <property type="entry name" value="IQ"/>
    <property type="match status" value="1"/>
</dbReference>
<sequence length="88" mass="10342">MPCRKCRNQRKCSPPEIDISPEDEPQMQEAAVKIQAAFKGFKTRKDMRPVFKESEGEEDRREVIYVDWMHVIVYFMSFLSISGTNLIK</sequence>
<accession>A0A3Q4HGC2</accession>
<protein>
    <submittedName>
        <fullName evidence="3">Uncharacterized protein</fullName>
    </submittedName>
</protein>
<evidence type="ECO:0000256" key="2">
    <source>
        <dbReference type="SAM" id="Phobius"/>
    </source>
</evidence>
<dbReference type="GeneTree" id="ENSGT00940000177117"/>
<evidence type="ECO:0000313" key="4">
    <source>
        <dbReference type="Proteomes" id="UP000261580"/>
    </source>
</evidence>